<evidence type="ECO:0000313" key="2">
    <source>
        <dbReference type="Proteomes" id="UP001430193"/>
    </source>
</evidence>
<gene>
    <name evidence="1" type="ORF">ISS99_22880</name>
</gene>
<proteinExistence type="predicted"/>
<accession>A0ABS2KMP4</accession>
<dbReference type="PROSITE" id="PS51257">
    <property type="entry name" value="PROKAR_LIPOPROTEIN"/>
    <property type="match status" value="1"/>
</dbReference>
<sequence>MTNFRRNPLNEKFSNFLEHRELVIVVAIALAVAGCASGPTDLRVEPRSIAQKLGLPDCKVSVPLSQAEVIDDAKRVGNPNPERNQDWIEITKNFQPGDELRAVNCLSAARSKDVGDPYYYALIRNDVIVLKFHVGFFN</sequence>
<dbReference type="EMBL" id="JADIKF010000040">
    <property type="protein sequence ID" value="MBM7132386.1"/>
    <property type="molecule type" value="Genomic_DNA"/>
</dbReference>
<organism evidence="1 2">
    <name type="scientific">Dyella mobilis</name>
    <dbReference type="NCBI Taxonomy" id="1849582"/>
    <lineage>
        <taxon>Bacteria</taxon>
        <taxon>Pseudomonadati</taxon>
        <taxon>Pseudomonadota</taxon>
        <taxon>Gammaproteobacteria</taxon>
        <taxon>Lysobacterales</taxon>
        <taxon>Rhodanobacteraceae</taxon>
        <taxon>Dyella</taxon>
    </lineage>
</organism>
<comment type="caution">
    <text evidence="1">The sequence shown here is derived from an EMBL/GenBank/DDBJ whole genome shotgun (WGS) entry which is preliminary data.</text>
</comment>
<protein>
    <recommendedName>
        <fullName evidence="3">Lipoprotein</fullName>
    </recommendedName>
</protein>
<name>A0ABS2KMP4_9GAMM</name>
<dbReference type="Proteomes" id="UP001430193">
    <property type="component" value="Unassembled WGS sequence"/>
</dbReference>
<dbReference type="RefSeq" id="WP_204633893.1">
    <property type="nucleotide sequence ID" value="NZ_BSOC01000001.1"/>
</dbReference>
<evidence type="ECO:0000313" key="1">
    <source>
        <dbReference type="EMBL" id="MBM7132386.1"/>
    </source>
</evidence>
<evidence type="ECO:0008006" key="3">
    <source>
        <dbReference type="Google" id="ProtNLM"/>
    </source>
</evidence>
<keyword evidence="2" id="KW-1185">Reference proteome</keyword>
<reference evidence="1" key="1">
    <citation type="submission" date="2020-10" db="EMBL/GenBank/DDBJ databases">
        <title>Phylogeny of dyella-like bacteria.</title>
        <authorList>
            <person name="Fu J."/>
        </authorList>
    </citation>
    <scope>NUCLEOTIDE SEQUENCE</scope>
    <source>
        <strain evidence="1">DHON07</strain>
    </source>
</reference>